<sequence>MTLTSDPVRSRTRGGLALSVLAALSVLLLALVALGWGPLLDFDRWAAEGLHGPAVDEPDVTHANRILTDWVWDPWTMRLLTVALVGWLLWRRERLLAGVIAGGTMAGVIVQQGMKAAVGRDRPRWPDPVDSAHYAAYPSGHAMSAVVTLGLVVWLLRRYGASGGWQVAAWVVAAVSVAGVGFTRVWLGVHWPSDVVGGWLMGAAVVLGSAAFYERVRSGS</sequence>
<keyword evidence="1" id="KW-0472">Membrane</keyword>
<keyword evidence="1" id="KW-0812">Transmembrane</keyword>
<protein>
    <submittedName>
        <fullName evidence="3">Phosphatase PAP2 family protein</fullName>
    </submittedName>
</protein>
<evidence type="ECO:0000313" key="4">
    <source>
        <dbReference type="Proteomes" id="UP000481583"/>
    </source>
</evidence>
<dbReference type="SUPFAM" id="SSF48317">
    <property type="entry name" value="Acid phosphatase/Vanadium-dependent haloperoxidase"/>
    <property type="match status" value="1"/>
</dbReference>
<gene>
    <name evidence="3" type="ORF">G5C51_11190</name>
</gene>
<comment type="caution">
    <text evidence="3">The sequence shown here is derived from an EMBL/GenBank/DDBJ whole genome shotgun (WGS) entry which is preliminary data.</text>
</comment>
<feature type="transmembrane region" description="Helical" evidence="1">
    <location>
        <begin position="168"/>
        <end position="189"/>
    </location>
</feature>
<dbReference type="InterPro" id="IPR036938">
    <property type="entry name" value="PAP2/HPO_sf"/>
</dbReference>
<dbReference type="CDD" id="cd03392">
    <property type="entry name" value="PAP2_like_2"/>
    <property type="match status" value="1"/>
</dbReference>
<feature type="transmembrane region" description="Helical" evidence="1">
    <location>
        <begin position="95"/>
        <end position="114"/>
    </location>
</feature>
<feature type="domain" description="Phosphatidic acid phosphatase type 2/haloperoxidase" evidence="2">
    <location>
        <begin position="96"/>
        <end position="210"/>
    </location>
</feature>
<organism evidence="3 4">
    <name type="scientific">Streptomyces coryli</name>
    <dbReference type="NCBI Taxonomy" id="1128680"/>
    <lineage>
        <taxon>Bacteria</taxon>
        <taxon>Bacillati</taxon>
        <taxon>Actinomycetota</taxon>
        <taxon>Actinomycetes</taxon>
        <taxon>Kitasatosporales</taxon>
        <taxon>Streptomycetaceae</taxon>
        <taxon>Streptomyces</taxon>
    </lineage>
</organism>
<accession>A0A6G4TWW2</accession>
<feature type="transmembrane region" description="Helical" evidence="1">
    <location>
        <begin position="134"/>
        <end position="156"/>
    </location>
</feature>
<name>A0A6G4TWW2_9ACTN</name>
<dbReference type="InterPro" id="IPR000326">
    <property type="entry name" value="PAP2/HPO"/>
</dbReference>
<evidence type="ECO:0000259" key="2">
    <source>
        <dbReference type="SMART" id="SM00014"/>
    </source>
</evidence>
<dbReference type="Proteomes" id="UP000481583">
    <property type="component" value="Unassembled WGS sequence"/>
</dbReference>
<dbReference type="Gene3D" id="1.20.144.10">
    <property type="entry name" value="Phosphatidic acid phosphatase type 2/haloperoxidase"/>
    <property type="match status" value="2"/>
</dbReference>
<dbReference type="PANTHER" id="PTHR14969">
    <property type="entry name" value="SPHINGOSINE-1-PHOSPHATE PHOSPHOHYDROLASE"/>
    <property type="match status" value="1"/>
</dbReference>
<dbReference type="AlphaFoldDB" id="A0A6G4TWW2"/>
<keyword evidence="4" id="KW-1185">Reference proteome</keyword>
<dbReference type="Pfam" id="PF01569">
    <property type="entry name" value="PAP2"/>
    <property type="match status" value="1"/>
</dbReference>
<dbReference type="SMART" id="SM00014">
    <property type="entry name" value="acidPPc"/>
    <property type="match status" value="1"/>
</dbReference>
<reference evidence="3 4" key="1">
    <citation type="submission" date="2020-02" db="EMBL/GenBank/DDBJ databases">
        <title>Whole-genome analyses of novel actinobacteria.</title>
        <authorList>
            <person name="Sahin N."/>
        </authorList>
    </citation>
    <scope>NUCLEOTIDE SEQUENCE [LARGE SCALE GENOMIC DNA]</scope>
    <source>
        <strain evidence="3 4">A7024</strain>
    </source>
</reference>
<feature type="transmembrane region" description="Helical" evidence="1">
    <location>
        <begin position="16"/>
        <end position="36"/>
    </location>
</feature>
<evidence type="ECO:0000313" key="3">
    <source>
        <dbReference type="EMBL" id="NGN64465.1"/>
    </source>
</evidence>
<proteinExistence type="predicted"/>
<feature type="transmembrane region" description="Helical" evidence="1">
    <location>
        <begin position="195"/>
        <end position="213"/>
    </location>
</feature>
<evidence type="ECO:0000256" key="1">
    <source>
        <dbReference type="SAM" id="Phobius"/>
    </source>
</evidence>
<dbReference type="PANTHER" id="PTHR14969:SF13">
    <property type="entry name" value="AT30094P"/>
    <property type="match status" value="1"/>
</dbReference>
<dbReference type="EMBL" id="JAAKZV010000035">
    <property type="protein sequence ID" value="NGN64465.1"/>
    <property type="molecule type" value="Genomic_DNA"/>
</dbReference>
<feature type="transmembrane region" description="Helical" evidence="1">
    <location>
        <begin position="75"/>
        <end position="90"/>
    </location>
</feature>
<dbReference type="RefSeq" id="WP_165235844.1">
    <property type="nucleotide sequence ID" value="NZ_JAAKZV010000035.1"/>
</dbReference>
<keyword evidence="1" id="KW-1133">Transmembrane helix</keyword>